<organism evidence="1 2">
    <name type="scientific">Rhizobium rosettiformans</name>
    <dbReference type="NCBI Taxonomy" id="1368430"/>
    <lineage>
        <taxon>Bacteria</taxon>
        <taxon>Pseudomonadati</taxon>
        <taxon>Pseudomonadota</taxon>
        <taxon>Alphaproteobacteria</taxon>
        <taxon>Hyphomicrobiales</taxon>
        <taxon>Rhizobiaceae</taxon>
        <taxon>Rhizobium/Agrobacterium group</taxon>
        <taxon>Rhizobium</taxon>
    </lineage>
</organism>
<keyword evidence="2" id="KW-1185">Reference proteome</keyword>
<evidence type="ECO:0000313" key="2">
    <source>
        <dbReference type="Proteomes" id="UP000596351"/>
    </source>
</evidence>
<accession>A0ABX7F0V5</accession>
<dbReference type="EMBL" id="CP032405">
    <property type="protein sequence ID" value="QRF53962.1"/>
    <property type="molecule type" value="Genomic_DNA"/>
</dbReference>
<reference evidence="1 2" key="1">
    <citation type="submission" date="2018-09" db="EMBL/GenBank/DDBJ databases">
        <title>Rhizobium sp. MAE2-X.</title>
        <authorList>
            <person name="Lee Y."/>
            <person name="Jeon C.O."/>
        </authorList>
    </citation>
    <scope>NUCLEOTIDE SEQUENCE [LARGE SCALE GENOMIC DNA]</scope>
    <source>
        <strain evidence="1 2">MAE2-X</strain>
    </source>
</reference>
<name>A0ABX7F0V5_9HYPH</name>
<protein>
    <submittedName>
        <fullName evidence="1">Uncharacterized protein</fullName>
    </submittedName>
</protein>
<dbReference type="Proteomes" id="UP000596351">
    <property type="component" value="Chromosome"/>
</dbReference>
<sequence length="67" mass="7553">MPCWRTSGVRCTTPKTCRRCCRRLSPLDDWNELVELVISRPRVSAGMIAKGLGLREMTGRGRFGAWG</sequence>
<evidence type="ECO:0000313" key="1">
    <source>
        <dbReference type="EMBL" id="QRF53962.1"/>
    </source>
</evidence>
<gene>
    <name evidence="1" type="ORF">D4A92_07550</name>
</gene>
<proteinExistence type="predicted"/>